<reference evidence="3" key="2">
    <citation type="submission" date="2020-10" db="EMBL/GenBank/DDBJ databases">
        <authorList>
            <person name="Scholz U."/>
            <person name="Mascher M."/>
            <person name="Fiebig A."/>
        </authorList>
    </citation>
    <scope>NUCLEOTIDE SEQUENCE [LARGE SCALE GENOMIC DNA]</scope>
    <source>
        <strain evidence="3">cv. Morex</strain>
    </source>
</reference>
<dbReference type="Pfam" id="PF24758">
    <property type="entry name" value="LRR_At5g56370"/>
    <property type="match status" value="1"/>
</dbReference>
<dbReference type="AlphaFoldDB" id="A0A8I7BAL6"/>
<evidence type="ECO:0000259" key="1">
    <source>
        <dbReference type="Pfam" id="PF00646"/>
    </source>
</evidence>
<dbReference type="SUPFAM" id="SSF52058">
    <property type="entry name" value="L domain-like"/>
    <property type="match status" value="1"/>
</dbReference>
<proteinExistence type="predicted"/>
<name>A0A8I7BAL6_HORVV</name>
<protein>
    <recommendedName>
        <fullName evidence="5">F-box domain-containing protein</fullName>
    </recommendedName>
</protein>
<dbReference type="InterPro" id="IPR032675">
    <property type="entry name" value="LRR_dom_sf"/>
</dbReference>
<feature type="domain" description="F-box/LRR-repeat protein 15/At3g58940/PEG3-like LRR" evidence="2">
    <location>
        <begin position="132"/>
        <end position="234"/>
    </location>
</feature>
<accession>A0A8I7BAL6</accession>
<dbReference type="Gene3D" id="1.20.1280.50">
    <property type="match status" value="1"/>
</dbReference>
<dbReference type="EnsemblPlants" id="HORVU.MOREX.r3.3HG0299600.1">
    <property type="protein sequence ID" value="HORVU.MOREX.r3.3HG0299600.1.CDS1"/>
    <property type="gene ID" value="HORVU.MOREX.r3.3HG0299600"/>
</dbReference>
<dbReference type="Gramene" id="HORVU.MOREX.r2.3HG0249860.1">
    <property type="protein sequence ID" value="HORVU.MOREX.r2.3HG0249860.1.CDS.1"/>
    <property type="gene ID" value="HORVU.MOREX.r2.3HG0249860"/>
</dbReference>
<dbReference type="InterPro" id="IPR001810">
    <property type="entry name" value="F-box_dom"/>
</dbReference>
<evidence type="ECO:0008006" key="5">
    <source>
        <dbReference type="Google" id="ProtNLM"/>
    </source>
</evidence>
<feature type="domain" description="F-box" evidence="1">
    <location>
        <begin position="18"/>
        <end position="53"/>
    </location>
</feature>
<dbReference type="InterPro" id="IPR055302">
    <property type="entry name" value="F-box_dom-containing"/>
</dbReference>
<dbReference type="PANTHER" id="PTHR32141:SF78">
    <property type="entry name" value="F-BOX DOMAIN-CONTAINING PROTEIN"/>
    <property type="match status" value="1"/>
</dbReference>
<dbReference type="Proteomes" id="UP000011116">
    <property type="component" value="Chromosome 3H"/>
</dbReference>
<dbReference type="InterPro" id="IPR036047">
    <property type="entry name" value="F-box-like_dom_sf"/>
</dbReference>
<dbReference type="PANTHER" id="PTHR32141">
    <property type="match status" value="1"/>
</dbReference>
<dbReference type="Gramene" id="HORVU.MOREX.r3.3HG0299600.1">
    <property type="protein sequence ID" value="HORVU.MOREX.r3.3HG0299600.1.CDS1"/>
    <property type="gene ID" value="HORVU.MOREX.r3.3HG0299600"/>
</dbReference>
<dbReference type="Gene3D" id="3.80.10.10">
    <property type="entry name" value="Ribonuclease Inhibitor"/>
    <property type="match status" value="1"/>
</dbReference>
<dbReference type="InterPro" id="IPR055411">
    <property type="entry name" value="LRR_FXL15/At3g58940/PEG3-like"/>
</dbReference>
<evidence type="ECO:0000313" key="3">
    <source>
        <dbReference type="EnsemblPlants" id="HORVU.MOREX.r3.3HG0299600.1.CDS1"/>
    </source>
</evidence>
<evidence type="ECO:0000259" key="2">
    <source>
        <dbReference type="Pfam" id="PF24758"/>
    </source>
</evidence>
<evidence type="ECO:0000313" key="4">
    <source>
        <dbReference type="Proteomes" id="UP000011116"/>
    </source>
</evidence>
<keyword evidence="4" id="KW-1185">Reference proteome</keyword>
<sequence length="563" mass="63414">MARFQKKIRRTMAAADRLSALDDDLLEHILSFAPAKEAAASAALSRRWRPLWRCANALNLDSRPYSSGAGGFHYPDARFDAFFRDGKAALAHRRGTALKRLTVFLKEGAYLTRRGSYYRVHDVEPEHDARVAGLLADPAAAALEELRIAGEHAYSGLYIPPLASLPCATATLRVLELHFCCLQPPPTSSARLAFPRLTDLSLRDCTYLEGYLQVVIDAATALTRLALVNVTNKPPKRPDSAEDSYSRPSKPSNLPLCLRCRTVTALVLVTSVSLEEQQDSRDIGIQLDMPSLRSFRYKGFPVKLSLTSPAPGLARVDLDTNRRERNFYKREPAARMLASFSSTRALKLHITGIEEIVSGDEAILPTFPNLKLLEIDGNFKYMDIDAALAVATLLRACPAMSELRLRLNMAYDYDYDRKMQEPARRSFAQSVERFSRLASMCSQHRDDVEFGGVSELMDAFTDNCEFSCQRTSLRKVKLQFKSKEINCFQVQLAKFLVENAMVLEEMHIEDESQFWPDHLCHKVARWRADALRRRNLPDTAGFRVYQLANPAVDPQSKANFVRN</sequence>
<dbReference type="SUPFAM" id="SSF81383">
    <property type="entry name" value="F-box domain"/>
    <property type="match status" value="1"/>
</dbReference>
<reference evidence="3" key="3">
    <citation type="submission" date="2022-01" db="UniProtKB">
        <authorList>
            <consortium name="EnsemblPlants"/>
        </authorList>
    </citation>
    <scope>IDENTIFICATION</scope>
    <source>
        <strain evidence="3">subsp. vulgare</strain>
    </source>
</reference>
<organism evidence="3 4">
    <name type="scientific">Hordeum vulgare subsp. vulgare</name>
    <name type="common">Domesticated barley</name>
    <dbReference type="NCBI Taxonomy" id="112509"/>
    <lineage>
        <taxon>Eukaryota</taxon>
        <taxon>Viridiplantae</taxon>
        <taxon>Streptophyta</taxon>
        <taxon>Embryophyta</taxon>
        <taxon>Tracheophyta</taxon>
        <taxon>Spermatophyta</taxon>
        <taxon>Magnoliopsida</taxon>
        <taxon>Liliopsida</taxon>
        <taxon>Poales</taxon>
        <taxon>Poaceae</taxon>
        <taxon>BOP clade</taxon>
        <taxon>Pooideae</taxon>
        <taxon>Triticodae</taxon>
        <taxon>Triticeae</taxon>
        <taxon>Hordeinae</taxon>
        <taxon>Hordeum</taxon>
    </lineage>
</organism>
<reference evidence="4" key="1">
    <citation type="journal article" date="2012" name="Nature">
        <title>A physical, genetic and functional sequence assembly of the barley genome.</title>
        <authorList>
            <consortium name="The International Barley Genome Sequencing Consortium"/>
            <person name="Mayer K.F."/>
            <person name="Waugh R."/>
            <person name="Brown J.W."/>
            <person name="Schulman A."/>
            <person name="Langridge P."/>
            <person name="Platzer M."/>
            <person name="Fincher G.B."/>
            <person name="Muehlbauer G.J."/>
            <person name="Sato K."/>
            <person name="Close T.J."/>
            <person name="Wise R.P."/>
            <person name="Stein N."/>
        </authorList>
    </citation>
    <scope>NUCLEOTIDE SEQUENCE [LARGE SCALE GENOMIC DNA]</scope>
    <source>
        <strain evidence="4">cv. Morex</strain>
    </source>
</reference>
<dbReference type="Pfam" id="PF00646">
    <property type="entry name" value="F-box"/>
    <property type="match status" value="1"/>
</dbReference>